<organism evidence="1 2">
    <name type="scientific">Pseudomonas bijieensis</name>
    <dbReference type="NCBI Taxonomy" id="2681983"/>
    <lineage>
        <taxon>Bacteria</taxon>
        <taxon>Pseudomonadati</taxon>
        <taxon>Pseudomonadota</taxon>
        <taxon>Gammaproteobacteria</taxon>
        <taxon>Pseudomonadales</taxon>
        <taxon>Pseudomonadaceae</taxon>
        <taxon>Pseudomonas</taxon>
    </lineage>
</organism>
<protein>
    <submittedName>
        <fullName evidence="1">Uncharacterized protein</fullName>
    </submittedName>
</protein>
<evidence type="ECO:0000313" key="1">
    <source>
        <dbReference type="EMBL" id="QKS82481.1"/>
    </source>
</evidence>
<dbReference type="Proteomes" id="UP000509545">
    <property type="component" value="Chromosome"/>
</dbReference>
<sequence>MDSMVNTPLLFFLLGRKRFVAFFIRELASRRAVETIRKGTLMAQPFANLSKAFSVFFGFTAADAAVNSAPKNGAGHP</sequence>
<dbReference type="RefSeq" id="WP_146206884.1">
    <property type="nucleotide sequence ID" value="NZ_CP048810.1"/>
</dbReference>
<keyword evidence="2" id="KW-1185">Reference proteome</keyword>
<dbReference type="AlphaFoldDB" id="A0A6N1CSC3"/>
<dbReference type="KEGG" id="pbz:GN234_11205"/>
<name>A0A6N1CSC3_9PSED</name>
<evidence type="ECO:0000313" key="2">
    <source>
        <dbReference type="Proteomes" id="UP000509545"/>
    </source>
</evidence>
<accession>A0A6N1CSC3</accession>
<gene>
    <name evidence="1" type="ORF">GN234_11205</name>
</gene>
<reference evidence="1 2" key="1">
    <citation type="submission" date="2020-02" db="EMBL/GenBank/DDBJ databases">
        <authorList>
            <person name="Liang J."/>
        </authorList>
    </citation>
    <scope>NUCLEOTIDE SEQUENCE [LARGE SCALE GENOMIC DNA]</scope>
    <source>
        <strain evidence="1 2">L22-9</strain>
    </source>
</reference>
<proteinExistence type="predicted"/>
<dbReference type="EMBL" id="CP048810">
    <property type="protein sequence ID" value="QKS82481.1"/>
    <property type="molecule type" value="Genomic_DNA"/>
</dbReference>